<keyword evidence="5" id="KW-1185">Reference proteome</keyword>
<feature type="compositionally biased region" description="Polar residues" evidence="1">
    <location>
        <begin position="222"/>
        <end position="232"/>
    </location>
</feature>
<feature type="compositionally biased region" description="Basic and acidic residues" evidence="1">
    <location>
        <begin position="256"/>
        <end position="265"/>
    </location>
</feature>
<reference evidence="3 4" key="1">
    <citation type="submission" date="2019-07" db="EMBL/GenBank/DDBJ databases">
        <title>Paenibacillus thiaminolyticus NRRL B-4156.</title>
        <authorList>
            <person name="Hehnly C."/>
            <person name="Zhang L."/>
        </authorList>
    </citation>
    <scope>NUCLEOTIDE SEQUENCE [LARGE SCALE GENOMIC DNA]</scope>
    <source>
        <strain evidence="3 4">NRRL B-4156</strain>
    </source>
</reference>
<evidence type="ECO:0000313" key="5">
    <source>
        <dbReference type="Proteomes" id="UP001209276"/>
    </source>
</evidence>
<dbReference type="EMBL" id="CP041405">
    <property type="protein sequence ID" value="QDM43647.1"/>
    <property type="molecule type" value="Genomic_DNA"/>
</dbReference>
<dbReference type="RefSeq" id="WP_087445172.1">
    <property type="nucleotide sequence ID" value="NZ_CABMNB010000047.1"/>
</dbReference>
<gene>
    <name evidence="3" type="ORF">FLT43_09175</name>
    <name evidence="2" type="ORF">M5W83_02195</name>
</gene>
<dbReference type="AlphaFoldDB" id="A0AAP9DT27"/>
<feature type="compositionally biased region" description="Basic and acidic residues" evidence="1">
    <location>
        <begin position="173"/>
        <end position="201"/>
    </location>
</feature>
<protein>
    <submittedName>
        <fullName evidence="3">Uncharacterized protein</fullName>
    </submittedName>
</protein>
<evidence type="ECO:0000313" key="3">
    <source>
        <dbReference type="EMBL" id="QDM43647.1"/>
    </source>
</evidence>
<feature type="region of interest" description="Disordered" evidence="1">
    <location>
        <begin position="149"/>
        <end position="265"/>
    </location>
</feature>
<sequence>MSAMKNLAIKQVKKEMKDRFKEKKRVEFGDNRKLDVDVRFRPSLKNEMKKELIRVLTEALEHNKPLDAGMLLGLQTMLAIKHFTSLVTDAATLDDYMEMLHVLHDGGYTERILEAFDRNELAALYGELNDALQLFNRAMEAELARAKEANAADEAGKPVTAKKAVGKAGTAGKADKTGKAKTDKRGKTGKSDKTDKTDKTGKAAYRAGAEAKAGKLSKSRSTDQAGKETTASAGDVAPEAASPLTRSSSRASARGIKGEKKDGQV</sequence>
<evidence type="ECO:0000313" key="4">
    <source>
        <dbReference type="Proteomes" id="UP000315377"/>
    </source>
</evidence>
<name>A0AAP9DT27_PANTH</name>
<dbReference type="Proteomes" id="UP000315377">
    <property type="component" value="Chromosome"/>
</dbReference>
<accession>A0AAP9DT27</accession>
<organism evidence="3 4">
    <name type="scientific">Paenibacillus thiaminolyticus</name>
    <name type="common">Bacillus thiaminolyticus</name>
    <dbReference type="NCBI Taxonomy" id="49283"/>
    <lineage>
        <taxon>Bacteria</taxon>
        <taxon>Bacillati</taxon>
        <taxon>Bacillota</taxon>
        <taxon>Bacilli</taxon>
        <taxon>Bacillales</taxon>
        <taxon>Paenibacillaceae</taxon>
        <taxon>Paenibacillus</taxon>
    </lineage>
</organism>
<reference evidence="2 5" key="2">
    <citation type="submission" date="2022-05" db="EMBL/GenBank/DDBJ databases">
        <title>Genome Sequencing of Bee-Associated Microbes.</title>
        <authorList>
            <person name="Dunlap C."/>
        </authorList>
    </citation>
    <scope>NUCLEOTIDE SEQUENCE [LARGE SCALE GENOMIC DNA]</scope>
    <source>
        <strain evidence="2 5">NRRL B-14613</strain>
    </source>
</reference>
<proteinExistence type="predicted"/>
<dbReference type="Proteomes" id="UP001209276">
    <property type="component" value="Unassembled WGS sequence"/>
</dbReference>
<dbReference type="GeneID" id="76996140"/>
<feature type="compositionally biased region" description="Low complexity" evidence="1">
    <location>
        <begin position="202"/>
        <end position="211"/>
    </location>
</feature>
<feature type="compositionally biased region" description="Low complexity" evidence="1">
    <location>
        <begin position="157"/>
        <end position="172"/>
    </location>
</feature>
<evidence type="ECO:0000256" key="1">
    <source>
        <dbReference type="SAM" id="MobiDB-lite"/>
    </source>
</evidence>
<evidence type="ECO:0000313" key="2">
    <source>
        <dbReference type="EMBL" id="MCY9605989.1"/>
    </source>
</evidence>
<dbReference type="EMBL" id="JAMDMM010000005">
    <property type="protein sequence ID" value="MCY9605989.1"/>
    <property type="molecule type" value="Genomic_DNA"/>
</dbReference>